<reference evidence="2" key="2">
    <citation type="submission" date="2012-06" db="EMBL/GenBank/DDBJ databases">
        <authorList>
            <person name="Yu Y."/>
            <person name="Currie J."/>
            <person name="Lomeli R."/>
            <person name="Angelova A."/>
            <person name="Collura K."/>
            <person name="Wissotski M."/>
            <person name="Campos D."/>
            <person name="Kudrna D."/>
            <person name="Golser W."/>
            <person name="Ashely E."/>
            <person name="Descour A."/>
            <person name="Fernandes J."/>
            <person name="Soderlund C."/>
            <person name="Walbot V."/>
        </authorList>
    </citation>
    <scope>NUCLEOTIDE SEQUENCE</scope>
    <source>
        <strain evidence="2">B73</strain>
    </source>
</reference>
<dbReference type="EMBL" id="BT062564">
    <property type="protein sequence ID" value="ACN27261.1"/>
    <property type="molecule type" value="mRNA"/>
</dbReference>
<reference evidence="2" key="1">
    <citation type="journal article" date="2009" name="PLoS Genet.">
        <title>Sequencing, mapping, and analysis of 27,455 maize full-length cDNAs.</title>
        <authorList>
            <person name="Soderlund C."/>
            <person name="Descour A."/>
            <person name="Kudrna D."/>
            <person name="Bomhoff M."/>
            <person name="Boyd L."/>
            <person name="Currie J."/>
            <person name="Angelova A."/>
            <person name="Collura K."/>
            <person name="Wissotski M."/>
            <person name="Ashley E."/>
            <person name="Morrow D."/>
            <person name="Fernandes J."/>
            <person name="Walbot V."/>
            <person name="Yu Y."/>
        </authorList>
    </citation>
    <scope>NUCLEOTIDE SEQUENCE</scope>
    <source>
        <strain evidence="2">B73</strain>
    </source>
</reference>
<sequence>MMSAWGASLVLVLDQIIQASGSFTSIILGSTRLLSSASRDQLTNLNDMHNAHV</sequence>
<dbReference type="AlphaFoldDB" id="C0P2P5"/>
<protein>
    <submittedName>
        <fullName evidence="2">Uncharacterized protein</fullName>
    </submittedName>
</protein>
<feature type="signal peptide" evidence="1">
    <location>
        <begin position="1"/>
        <end position="19"/>
    </location>
</feature>
<name>C0P2P5_MAIZE</name>
<proteinExistence type="evidence at transcript level"/>
<evidence type="ECO:0000313" key="2">
    <source>
        <dbReference type="EMBL" id="ACN27261.1"/>
    </source>
</evidence>
<feature type="chain" id="PRO_5002899901" evidence="1">
    <location>
        <begin position="20"/>
        <end position="53"/>
    </location>
</feature>
<evidence type="ECO:0000256" key="1">
    <source>
        <dbReference type="SAM" id="SignalP"/>
    </source>
</evidence>
<organism evidence="2">
    <name type="scientific">Zea mays</name>
    <name type="common">Maize</name>
    <dbReference type="NCBI Taxonomy" id="4577"/>
    <lineage>
        <taxon>Eukaryota</taxon>
        <taxon>Viridiplantae</taxon>
        <taxon>Streptophyta</taxon>
        <taxon>Embryophyta</taxon>
        <taxon>Tracheophyta</taxon>
        <taxon>Spermatophyta</taxon>
        <taxon>Magnoliopsida</taxon>
        <taxon>Liliopsida</taxon>
        <taxon>Poales</taxon>
        <taxon>Poaceae</taxon>
        <taxon>PACMAD clade</taxon>
        <taxon>Panicoideae</taxon>
        <taxon>Andropogonodae</taxon>
        <taxon>Andropogoneae</taxon>
        <taxon>Tripsacinae</taxon>
        <taxon>Zea</taxon>
    </lineage>
</organism>
<accession>C0P2P5</accession>
<keyword evidence="1" id="KW-0732">Signal</keyword>